<dbReference type="OrthoDB" id="539213at2759"/>
<sequence length="189" mass="21125">MLLLQYNADPSIPNDDNKLPLDFATFDLLDDEGVCHALYDKGAKTTDFPTFTSVCAYQSILCIKKLVGNATNIAGAWDSYGQDLTILHSVMMSSSFQHPISPTAPPPGYLSPLLQALDDAQNEFRPQSLQIARVLLEYDRTLLDDECKAWIEERRSWQMPAEYHEDFKAIAWIAEISQEQATNPSHSGG</sequence>
<evidence type="ECO:0008006" key="3">
    <source>
        <dbReference type="Google" id="ProtNLM"/>
    </source>
</evidence>
<protein>
    <recommendedName>
        <fullName evidence="3">Ankyrin repeat protein</fullName>
    </recommendedName>
</protein>
<dbReference type="RefSeq" id="XP_022386454.1">
    <property type="nucleotide sequence ID" value="XM_022535291.1"/>
</dbReference>
<dbReference type="AlphaFoldDB" id="A0A1F7ZTI6"/>
<reference evidence="1 2" key="1">
    <citation type="journal article" date="2016" name="Genome Biol. Evol.">
        <title>Draft genome sequence of an aflatoxigenic Aspergillus species, A. bombycis.</title>
        <authorList>
            <person name="Moore G.G."/>
            <person name="Mack B.M."/>
            <person name="Beltz S.B."/>
            <person name="Gilbert M.K."/>
        </authorList>
    </citation>
    <scope>NUCLEOTIDE SEQUENCE [LARGE SCALE GENOMIC DNA]</scope>
    <source>
        <strain evidence="2">NRRL 26010</strain>
    </source>
</reference>
<evidence type="ECO:0000313" key="1">
    <source>
        <dbReference type="EMBL" id="OGM42737.1"/>
    </source>
</evidence>
<dbReference type="Proteomes" id="UP000179179">
    <property type="component" value="Unassembled WGS sequence"/>
</dbReference>
<proteinExistence type="predicted"/>
<keyword evidence="2" id="KW-1185">Reference proteome</keyword>
<comment type="caution">
    <text evidence="1">The sequence shown here is derived from an EMBL/GenBank/DDBJ whole genome shotgun (WGS) entry which is preliminary data.</text>
</comment>
<name>A0A1F7ZTI6_9EURO</name>
<organism evidence="1 2">
    <name type="scientific">Aspergillus bombycis</name>
    <dbReference type="NCBI Taxonomy" id="109264"/>
    <lineage>
        <taxon>Eukaryota</taxon>
        <taxon>Fungi</taxon>
        <taxon>Dikarya</taxon>
        <taxon>Ascomycota</taxon>
        <taxon>Pezizomycotina</taxon>
        <taxon>Eurotiomycetes</taxon>
        <taxon>Eurotiomycetidae</taxon>
        <taxon>Eurotiales</taxon>
        <taxon>Aspergillaceae</taxon>
        <taxon>Aspergillus</taxon>
    </lineage>
</organism>
<dbReference type="STRING" id="109264.A0A1F7ZTI6"/>
<accession>A0A1F7ZTI6</accession>
<gene>
    <name evidence="1" type="ORF">ABOM_008162</name>
</gene>
<dbReference type="GeneID" id="34451552"/>
<evidence type="ECO:0000313" key="2">
    <source>
        <dbReference type="Proteomes" id="UP000179179"/>
    </source>
</evidence>
<dbReference type="EMBL" id="LYCR01000083">
    <property type="protein sequence ID" value="OGM42737.1"/>
    <property type="molecule type" value="Genomic_DNA"/>
</dbReference>